<reference evidence="2 3" key="1">
    <citation type="submission" date="2018-09" db="EMBL/GenBank/DDBJ databases">
        <title>Murine metabolic-syndrome-specific gut microbial biobank.</title>
        <authorList>
            <person name="Liu C."/>
        </authorList>
    </citation>
    <scope>NUCLEOTIDE SEQUENCE [LARGE SCALE GENOMIC DNA]</scope>
    <source>
        <strain evidence="2 3">0.1X-D8-26</strain>
    </source>
</reference>
<dbReference type="CDD" id="cd07005">
    <property type="entry name" value="cupin_WbuC-like"/>
    <property type="match status" value="1"/>
</dbReference>
<comment type="caution">
    <text evidence="2">The sequence shown here is derived from an EMBL/GenBank/DDBJ whole genome shotgun (WGS) entry which is preliminary data.</text>
</comment>
<dbReference type="SUPFAM" id="SSF51182">
    <property type="entry name" value="RmlC-like cupins"/>
    <property type="match status" value="1"/>
</dbReference>
<sequence length="132" mass="15220">MMIIDNTLLDQVTQQAKMSPRLRMNYNLHDSLDSKAQRLFNALEPGTELPVHRHLHTSETYIVVRGRMNVLFYNDDKQLTEECELDPKRGFYGVQIPAGQWHTLEVLESGTVIFEVKEGPYTPLTSENLMTL</sequence>
<dbReference type="InterPro" id="IPR046058">
    <property type="entry name" value="WbuC_cupin"/>
</dbReference>
<evidence type="ECO:0000259" key="1">
    <source>
        <dbReference type="Pfam" id="PF19480"/>
    </source>
</evidence>
<gene>
    <name evidence="2" type="ORF">D7Y07_08630</name>
</gene>
<dbReference type="Pfam" id="PF19480">
    <property type="entry name" value="DUF6016"/>
    <property type="match status" value="1"/>
</dbReference>
<dbReference type="Gene3D" id="2.60.120.10">
    <property type="entry name" value="Jelly Rolls"/>
    <property type="match status" value="1"/>
</dbReference>
<dbReference type="NCBIfam" id="TIGR04366">
    <property type="entry name" value="cupin_WbuC"/>
    <property type="match status" value="1"/>
</dbReference>
<dbReference type="InterPro" id="IPR014710">
    <property type="entry name" value="RmlC-like_jellyroll"/>
</dbReference>
<proteinExistence type="predicted"/>
<evidence type="ECO:0000313" key="3">
    <source>
        <dbReference type="Proteomes" id="UP000267159"/>
    </source>
</evidence>
<feature type="domain" description="Cupin fold metalloprotein WbuC cupin" evidence="1">
    <location>
        <begin position="4"/>
        <end position="85"/>
    </location>
</feature>
<dbReference type="InterPro" id="IPR011051">
    <property type="entry name" value="RmlC_Cupin_sf"/>
</dbReference>
<accession>A0A3L7Z3M0</accession>
<dbReference type="AlphaFoldDB" id="A0A3L7Z3M0"/>
<dbReference type="Proteomes" id="UP000267159">
    <property type="component" value="Unassembled WGS sequence"/>
</dbReference>
<evidence type="ECO:0000313" key="2">
    <source>
        <dbReference type="EMBL" id="RLT80348.1"/>
    </source>
</evidence>
<dbReference type="InterPro" id="IPR027565">
    <property type="entry name" value="Cupin_WbuC"/>
</dbReference>
<organism evidence="2 3">
    <name type="scientific">Bacteroides acidifaciens</name>
    <dbReference type="NCBI Taxonomy" id="85831"/>
    <lineage>
        <taxon>Bacteria</taxon>
        <taxon>Pseudomonadati</taxon>
        <taxon>Bacteroidota</taxon>
        <taxon>Bacteroidia</taxon>
        <taxon>Bacteroidales</taxon>
        <taxon>Bacteroidaceae</taxon>
        <taxon>Bacteroides</taxon>
    </lineage>
</organism>
<protein>
    <submittedName>
        <fullName evidence="2">Cupin fold metalloprotein, WbuC family</fullName>
    </submittedName>
</protein>
<name>A0A3L7Z3M0_9BACE</name>
<dbReference type="EMBL" id="RAZM01000021">
    <property type="protein sequence ID" value="RLT80348.1"/>
    <property type="molecule type" value="Genomic_DNA"/>
</dbReference>